<evidence type="ECO:0000313" key="2">
    <source>
        <dbReference type="EMBL" id="CAD8059249.1"/>
    </source>
</evidence>
<dbReference type="AlphaFoldDB" id="A0A8S1KV25"/>
<organism evidence="2 3">
    <name type="scientific">Paramecium primaurelia</name>
    <dbReference type="NCBI Taxonomy" id="5886"/>
    <lineage>
        <taxon>Eukaryota</taxon>
        <taxon>Sar</taxon>
        <taxon>Alveolata</taxon>
        <taxon>Ciliophora</taxon>
        <taxon>Intramacronucleata</taxon>
        <taxon>Oligohymenophorea</taxon>
        <taxon>Peniculida</taxon>
        <taxon>Parameciidae</taxon>
        <taxon>Paramecium</taxon>
    </lineage>
</organism>
<evidence type="ECO:0000313" key="1">
    <source>
        <dbReference type="EMBL" id="CAD8059215.1"/>
    </source>
</evidence>
<dbReference type="Proteomes" id="UP000688137">
    <property type="component" value="Unassembled WGS sequence"/>
</dbReference>
<proteinExistence type="predicted"/>
<keyword evidence="3" id="KW-1185">Reference proteome</keyword>
<dbReference type="EMBL" id="CAJJDM010000027">
    <property type="protein sequence ID" value="CAD8059249.1"/>
    <property type="molecule type" value="Genomic_DNA"/>
</dbReference>
<reference evidence="2" key="1">
    <citation type="submission" date="2021-01" db="EMBL/GenBank/DDBJ databases">
        <authorList>
            <consortium name="Genoscope - CEA"/>
            <person name="William W."/>
        </authorList>
    </citation>
    <scope>NUCLEOTIDE SEQUENCE</scope>
</reference>
<name>A0A8S1KV25_PARPR</name>
<gene>
    <name evidence="1" type="ORF">PPRIM_AZ9-3.1.T0280289</name>
    <name evidence="2" type="ORF">PPRIM_AZ9-3.1.T0280306</name>
</gene>
<evidence type="ECO:0000313" key="3">
    <source>
        <dbReference type="Proteomes" id="UP000688137"/>
    </source>
</evidence>
<protein>
    <submittedName>
        <fullName evidence="2">Uncharacterized protein</fullName>
    </submittedName>
</protein>
<accession>A0A8S1KV25</accession>
<comment type="caution">
    <text evidence="2">The sequence shown here is derived from an EMBL/GenBank/DDBJ whole genome shotgun (WGS) entry which is preliminary data.</text>
</comment>
<dbReference type="EMBL" id="CAJJDM010000027">
    <property type="protein sequence ID" value="CAD8059215.1"/>
    <property type="molecule type" value="Genomic_DNA"/>
</dbReference>
<sequence length="81" mass="10080">MEQLQRQPAKQLYFTTELFKNKFITEKEKIQLKEFIIAQDDFLTSYFDQYERNDITEQELREKLIKLVRTDYFKDTKFKQN</sequence>